<proteinExistence type="predicted"/>
<feature type="transmembrane region" description="Helical" evidence="1">
    <location>
        <begin position="12"/>
        <end position="33"/>
    </location>
</feature>
<name>A0A2X2XUA2_CLOPF</name>
<keyword evidence="1" id="KW-0472">Membrane</keyword>
<dbReference type="Proteomes" id="UP000249986">
    <property type="component" value="Unassembled WGS sequence"/>
</dbReference>
<accession>A0A2X2XUA2</accession>
<reference evidence="2 3" key="1">
    <citation type="submission" date="2018-06" db="EMBL/GenBank/DDBJ databases">
        <authorList>
            <consortium name="Pathogen Informatics"/>
            <person name="Doyle S."/>
        </authorList>
    </citation>
    <scope>NUCLEOTIDE SEQUENCE [LARGE SCALE GENOMIC DNA]</scope>
    <source>
        <strain evidence="2 3">NCTC10719</strain>
    </source>
</reference>
<evidence type="ECO:0000256" key="1">
    <source>
        <dbReference type="SAM" id="Phobius"/>
    </source>
</evidence>
<protein>
    <submittedName>
        <fullName evidence="2">Uncharacterized protein</fullName>
    </submittedName>
</protein>
<organism evidence="2 3">
    <name type="scientific">Clostridium perfringens</name>
    <dbReference type="NCBI Taxonomy" id="1502"/>
    <lineage>
        <taxon>Bacteria</taxon>
        <taxon>Bacillati</taxon>
        <taxon>Bacillota</taxon>
        <taxon>Clostridia</taxon>
        <taxon>Eubacteriales</taxon>
        <taxon>Clostridiaceae</taxon>
        <taxon>Clostridium</taxon>
    </lineage>
</organism>
<dbReference type="EMBL" id="UAWG01000004">
    <property type="protein sequence ID" value="SQB59312.1"/>
    <property type="molecule type" value="Genomic_DNA"/>
</dbReference>
<dbReference type="AlphaFoldDB" id="A0A2X2XUA2"/>
<evidence type="ECO:0000313" key="2">
    <source>
        <dbReference type="EMBL" id="SQB59312.1"/>
    </source>
</evidence>
<sequence>MKLLRKRNCFEFIFFKNSIFVFFESLIPLFSVLPVNKKSAFLFDLLFNFLN</sequence>
<evidence type="ECO:0000313" key="3">
    <source>
        <dbReference type="Proteomes" id="UP000249986"/>
    </source>
</evidence>
<keyword evidence="1" id="KW-0812">Transmembrane</keyword>
<gene>
    <name evidence="2" type="ORF">NCTC10719_01079</name>
</gene>
<keyword evidence="1" id="KW-1133">Transmembrane helix</keyword>